<reference evidence="6" key="1">
    <citation type="journal article" date="2018" name="Genome Announc.">
        <title>Complete genome sequence of a Dickeya fangzhongdai type strain causing bleeding canker of pear tree trunks.</title>
        <authorList>
            <person name="Zhao Y."/>
            <person name="Tian Y."/>
            <person name="Li X."/>
            <person name="Hu B."/>
        </authorList>
    </citation>
    <scope>NUCLEOTIDE SEQUENCE [LARGE SCALE GENOMIC DNA]</scope>
    <source>
        <strain evidence="6">DSM 101947</strain>
    </source>
</reference>
<dbReference type="AlphaFoldDB" id="A0A2K8QGK9"/>
<dbReference type="InterPro" id="IPR046373">
    <property type="entry name" value="Acyl-CoA_Oxase/DH_mid-dom_sf"/>
</dbReference>
<dbReference type="GeneID" id="66562833"/>
<dbReference type="InterPro" id="IPR009075">
    <property type="entry name" value="AcylCo_DH/oxidase_C"/>
</dbReference>
<keyword evidence="2 4" id="KW-0285">Flavoprotein</keyword>
<dbReference type="Pfam" id="PF00441">
    <property type="entry name" value="Acyl-CoA_dh_1"/>
    <property type="match status" value="1"/>
</dbReference>
<dbReference type="GO" id="GO:0003995">
    <property type="term" value="F:acyl-CoA dehydrogenase activity"/>
    <property type="evidence" value="ECO:0007669"/>
    <property type="project" value="TreeGrafter"/>
</dbReference>
<dbReference type="CDD" id="cd00567">
    <property type="entry name" value="ACAD"/>
    <property type="match status" value="1"/>
</dbReference>
<proteinExistence type="inferred from homology"/>
<keyword evidence="3 4" id="KW-0274">FAD</keyword>
<dbReference type="SUPFAM" id="SSF56645">
    <property type="entry name" value="Acyl-CoA dehydrogenase NM domain-like"/>
    <property type="match status" value="1"/>
</dbReference>
<dbReference type="RefSeq" id="WP_049855300.1">
    <property type="nucleotide sequence ID" value="NZ_BMJF01000014.1"/>
</dbReference>
<evidence type="ECO:0000256" key="3">
    <source>
        <dbReference type="ARBA" id="ARBA00022827"/>
    </source>
</evidence>
<evidence type="ECO:0000313" key="6">
    <source>
        <dbReference type="Proteomes" id="UP000231901"/>
    </source>
</evidence>
<evidence type="ECO:0000256" key="2">
    <source>
        <dbReference type="ARBA" id="ARBA00022630"/>
    </source>
</evidence>
<keyword evidence="6" id="KW-1185">Reference proteome</keyword>
<evidence type="ECO:0000313" key="5">
    <source>
        <dbReference type="EMBL" id="ATZ92601.1"/>
    </source>
</evidence>
<dbReference type="Gene3D" id="2.40.110.10">
    <property type="entry name" value="Butyryl-CoA Dehydrogenase, subunit A, domain 2"/>
    <property type="match status" value="1"/>
</dbReference>
<evidence type="ECO:0000256" key="1">
    <source>
        <dbReference type="ARBA" id="ARBA00009347"/>
    </source>
</evidence>
<dbReference type="PANTHER" id="PTHR43884:SF12">
    <property type="entry name" value="ISOVALERYL-COA DEHYDROGENASE, MITOCHONDRIAL-RELATED"/>
    <property type="match status" value="1"/>
</dbReference>
<dbReference type="EMBL" id="CP025003">
    <property type="protein sequence ID" value="ATZ92601.1"/>
    <property type="molecule type" value="Genomic_DNA"/>
</dbReference>
<dbReference type="OrthoDB" id="9764895at2"/>
<name>A0A2K8QGK9_9GAMM</name>
<dbReference type="Pfam" id="PF02770">
    <property type="entry name" value="Acyl-CoA_dh_M"/>
    <property type="match status" value="1"/>
</dbReference>
<dbReference type="Proteomes" id="UP000231901">
    <property type="component" value="Chromosome"/>
</dbReference>
<dbReference type="InterPro" id="IPR009100">
    <property type="entry name" value="AcylCoA_DH/oxidase_NM_dom_sf"/>
</dbReference>
<sequence length="377" mass="41356">MNDYALFLEPLKRLIEDTLPEGRHLGGQIDIAPEKARLTAQYSLAPMLNTLGVPADYRPACWLEDDGVALRTLPLPLRCEAYESFGYIDPNLLFAAPGPGMAALVVENMGSQEQQDAFFSQFSRELTWSCFAMTEPEVGSDAQQIQTSAIKVDGGWLINGEKYLIGNGVIADTGVLFARTASGPLGINVFTFAPRHQDGVFAERIPINGVPGCNVSHLTFRDLFVPDNALLGQHLRPTERFARSAMVTFDSLRPCVGAIALGVARSTLDLALQQRWATPRSAWLLKARRQLQAAMSQARMVCKRFELGETCGRDAGLAKITATRVAEQVVMAVIHHAPPAALGEYPRLAKAWRDVKAFEYTEGTTFIHLINHGYRGA</sequence>
<dbReference type="PANTHER" id="PTHR43884">
    <property type="entry name" value="ACYL-COA DEHYDROGENASE"/>
    <property type="match status" value="1"/>
</dbReference>
<comment type="cofactor">
    <cofactor evidence="4">
        <name>FAD</name>
        <dbReference type="ChEBI" id="CHEBI:57692"/>
    </cofactor>
</comment>
<keyword evidence="4" id="KW-0560">Oxidoreductase</keyword>
<comment type="similarity">
    <text evidence="1 4">Belongs to the acyl-CoA dehydrogenase family.</text>
</comment>
<evidence type="ECO:0000256" key="4">
    <source>
        <dbReference type="RuleBase" id="RU362125"/>
    </source>
</evidence>
<dbReference type="SUPFAM" id="SSF47203">
    <property type="entry name" value="Acyl-CoA dehydrogenase C-terminal domain-like"/>
    <property type="match status" value="1"/>
</dbReference>
<accession>A0A2K8QGK9</accession>
<protein>
    <submittedName>
        <fullName evidence="5">Acyl-CoA dehydrogenase</fullName>
    </submittedName>
</protein>
<dbReference type="InterPro" id="IPR036250">
    <property type="entry name" value="AcylCo_DH-like_C"/>
</dbReference>
<dbReference type="InterPro" id="IPR006091">
    <property type="entry name" value="Acyl-CoA_Oxase/DH_mid-dom"/>
</dbReference>
<gene>
    <name evidence="5" type="ORF">CVE23_00555</name>
</gene>
<dbReference type="KEGG" id="dfn:CVE23_00555"/>
<dbReference type="Gene3D" id="1.20.140.10">
    <property type="entry name" value="Butyryl-CoA Dehydrogenase, subunit A, domain 3"/>
    <property type="match status" value="1"/>
</dbReference>
<organism evidence="5 6">
    <name type="scientific">Dickeya fangzhongdai</name>
    <dbReference type="NCBI Taxonomy" id="1778540"/>
    <lineage>
        <taxon>Bacteria</taxon>
        <taxon>Pseudomonadati</taxon>
        <taxon>Pseudomonadota</taxon>
        <taxon>Gammaproteobacteria</taxon>
        <taxon>Enterobacterales</taxon>
        <taxon>Pectobacteriaceae</taxon>
        <taxon>Dickeya</taxon>
    </lineage>
</organism>